<dbReference type="GO" id="GO:1990904">
    <property type="term" value="C:ribonucleoprotein complex"/>
    <property type="evidence" value="ECO:0007669"/>
    <property type="project" value="UniProtKB-KW"/>
</dbReference>
<dbReference type="GeneID" id="20821825"/>
<dbReference type="EMBL" id="GL891305">
    <property type="protein sequence ID" value="EGO56552.1"/>
    <property type="molecule type" value="Genomic_DNA"/>
</dbReference>
<name>F8MQC2_NEUT8</name>
<dbReference type="RefSeq" id="XP_009852141.1">
    <property type="nucleotide sequence ID" value="XM_009853839.1"/>
</dbReference>
<keyword evidence="9" id="KW-1185">Reference proteome</keyword>
<dbReference type="Proteomes" id="UP000008065">
    <property type="component" value="Unassembled WGS sequence"/>
</dbReference>
<organism evidence="8 9">
    <name type="scientific">Neurospora tetrasperma (strain FGSC 2508 / ATCC MYA-4615 / P0657)</name>
    <dbReference type="NCBI Taxonomy" id="510951"/>
    <lineage>
        <taxon>Eukaryota</taxon>
        <taxon>Fungi</taxon>
        <taxon>Dikarya</taxon>
        <taxon>Ascomycota</taxon>
        <taxon>Pezizomycotina</taxon>
        <taxon>Sordariomycetes</taxon>
        <taxon>Sordariomycetidae</taxon>
        <taxon>Sordariales</taxon>
        <taxon>Sordariaceae</taxon>
        <taxon>Neurospora</taxon>
    </lineage>
</organism>
<feature type="compositionally biased region" description="Acidic residues" evidence="7">
    <location>
        <begin position="114"/>
        <end position="124"/>
    </location>
</feature>
<dbReference type="GO" id="GO:0005739">
    <property type="term" value="C:mitochondrion"/>
    <property type="evidence" value="ECO:0007669"/>
    <property type="project" value="UniProtKB-SubCell"/>
</dbReference>
<evidence type="ECO:0000313" key="9">
    <source>
        <dbReference type="Proteomes" id="UP000008065"/>
    </source>
</evidence>
<feature type="region of interest" description="Disordered" evidence="7">
    <location>
        <begin position="97"/>
        <end position="124"/>
    </location>
</feature>
<comment type="similarity">
    <text evidence="2">Belongs to the mitochondrion-specific ribosomal protein mS33 family.</text>
</comment>
<evidence type="ECO:0000256" key="1">
    <source>
        <dbReference type="ARBA" id="ARBA00004173"/>
    </source>
</evidence>
<dbReference type="OrthoDB" id="2257454at2759"/>
<dbReference type="Pfam" id="PF08293">
    <property type="entry name" value="MRP-S33"/>
    <property type="match status" value="1"/>
</dbReference>
<dbReference type="HOGENOM" id="CLU_2004525_0_0_1"/>
<dbReference type="KEGG" id="nte:NEUTE1DRAFT101831"/>
<proteinExistence type="inferred from homology"/>
<gene>
    <name evidence="8" type="ORF">NEUTE1DRAFT_101831</name>
</gene>
<evidence type="ECO:0000256" key="3">
    <source>
        <dbReference type="ARBA" id="ARBA00022980"/>
    </source>
</evidence>
<evidence type="ECO:0000256" key="2">
    <source>
        <dbReference type="ARBA" id="ARBA00008970"/>
    </source>
</evidence>
<evidence type="ECO:0000256" key="6">
    <source>
        <dbReference type="ARBA" id="ARBA00035132"/>
    </source>
</evidence>
<keyword evidence="4" id="KW-0496">Mitochondrion</keyword>
<feature type="compositionally biased region" description="Polar residues" evidence="7">
    <location>
        <begin position="97"/>
        <end position="113"/>
    </location>
</feature>
<dbReference type="GO" id="GO:0005840">
    <property type="term" value="C:ribosome"/>
    <property type="evidence" value="ECO:0007669"/>
    <property type="project" value="UniProtKB-KW"/>
</dbReference>
<keyword evidence="3" id="KW-0689">Ribosomal protein</keyword>
<evidence type="ECO:0000256" key="7">
    <source>
        <dbReference type="SAM" id="MobiDB-lite"/>
    </source>
</evidence>
<dbReference type="PANTHER" id="PTHR13362:SF2">
    <property type="entry name" value="SMALL RIBOSOMAL SUBUNIT PROTEIN MS33"/>
    <property type="match status" value="1"/>
</dbReference>
<evidence type="ECO:0000256" key="4">
    <source>
        <dbReference type="ARBA" id="ARBA00023128"/>
    </source>
</evidence>
<evidence type="ECO:0000313" key="8">
    <source>
        <dbReference type="EMBL" id="EGO56552.1"/>
    </source>
</evidence>
<sequence length="124" mass="13828">MSVPRARLLQLVKARCELFSTTFNPEGIRTGNKILRQRLKGPALATYYPRKNVGIRELQKEFGTLGLEVDDEVDDDRLEHLAAFVSLIPASVYLQTSQSNHTLQSESPRQGSAQEEEDGTLGGR</sequence>
<evidence type="ECO:0000256" key="5">
    <source>
        <dbReference type="ARBA" id="ARBA00023274"/>
    </source>
</evidence>
<comment type="subcellular location">
    <subcellularLocation>
        <location evidence="1">Mitochondrion</location>
    </subcellularLocation>
</comment>
<dbReference type="AlphaFoldDB" id="F8MQC2"/>
<accession>F8MQC2</accession>
<protein>
    <recommendedName>
        <fullName evidence="6">Small ribosomal subunit protein mS33</fullName>
    </recommendedName>
</protein>
<dbReference type="InterPro" id="IPR013219">
    <property type="entry name" value="Ribosomal_mS33"/>
</dbReference>
<dbReference type="VEuPathDB" id="FungiDB:NEUTE1DRAFT_101831"/>
<dbReference type="PANTHER" id="PTHR13362">
    <property type="entry name" value="MITOCHONDRIAL RIBOSOMAL PROTEIN S33"/>
    <property type="match status" value="1"/>
</dbReference>
<keyword evidence="5" id="KW-0687">Ribonucleoprotein</keyword>
<reference evidence="9" key="1">
    <citation type="journal article" date="2011" name="Genetics">
        <title>Massive changes in genome architecture accompany the transition to self-fertility in the filamentous fungus Neurospora tetrasperma.</title>
        <authorList>
            <person name="Ellison C.E."/>
            <person name="Stajich J.E."/>
            <person name="Jacobson D.J."/>
            <person name="Natvig D.O."/>
            <person name="Lapidus A."/>
            <person name="Foster B."/>
            <person name="Aerts A."/>
            <person name="Riley R."/>
            <person name="Lindquist E.A."/>
            <person name="Grigoriev I.V."/>
            <person name="Taylor J.W."/>
        </authorList>
    </citation>
    <scope>NUCLEOTIDE SEQUENCE [LARGE SCALE GENOMIC DNA]</scope>
    <source>
        <strain evidence="9">FGSC 2508 / P0657</strain>
    </source>
</reference>